<organism evidence="1 2">
    <name type="scientific">Eiseniibacteriota bacterium</name>
    <dbReference type="NCBI Taxonomy" id="2212470"/>
    <lineage>
        <taxon>Bacteria</taxon>
        <taxon>Candidatus Eiseniibacteriota</taxon>
    </lineage>
</organism>
<accession>A0A948RWZ7</accession>
<sequence length="703" mass="77281">MRGTAAFATVCVVAFCFVGCGERERLTSDGSGDPTLPEWVYGESQVYDAPAMPDGRIVDPLTGQTFRFPAGGSGLLTVLQLESGPHTASDEGAFEVSYEGSGSLELLIDHDPEDVDFLVGYLPLDYAVQEGEELDTSGWLPLRSTAGQGDTLVFELPVGVKKAGSMSLPWSGVKKFKPVRYKKGTANEVLFAQIEQNVRDAMNSLINALPAARRAAVMAAVNGAFEPVLYVPANRSAYLFTSKPKYVPYWDSFGLVAQCAIVIPDDATTSVAHEVGHYLHHVLLGNSGYLIFFQHARPSGHHVGMPGALNELIEEPAYFSEYYLKGTVSGAGPEKGTFLTNGGGSISPISVDYRDLEGMTVAMLASVIRDRDEIRDYANRVVKVPVVQGSREQLWQDCYEIIASGTSGVLAARDKIETLLQNSGQADKLPAMLQAIGWNHHVVCRFVDGNGNPLSGVTARAISKVGSMEYRLPARSRESDGTGTYGLSEFFPGANTLRIYYDGDSTDVPKIIPWTTPTNQQVDFGDISVVSDELLRKLHRCQHITFRIQARHLFSDGEQRDRHFEHHLYPLTWNGSNFSVRDTIDSYGFHGVMISDGNVEMNGMILNAEYTYDWTNDQSGNTHTESHIRVVVTGLPYTSDYLNLGHQHVRYTKEAAEAVPYITLMEATYTQSVDGTVTQSWSYISTNWSHPDATSTLDMEFHE</sequence>
<proteinExistence type="predicted"/>
<dbReference type="AlphaFoldDB" id="A0A948RWZ7"/>
<evidence type="ECO:0000313" key="2">
    <source>
        <dbReference type="Proteomes" id="UP000777784"/>
    </source>
</evidence>
<gene>
    <name evidence="1" type="ORF">KJ970_14015</name>
</gene>
<reference evidence="1" key="1">
    <citation type="submission" date="2021-05" db="EMBL/GenBank/DDBJ databases">
        <title>Energy efficiency and biological interactions define the core microbiome of deep oligotrophic groundwater.</title>
        <authorList>
            <person name="Mehrshad M."/>
            <person name="Lopez-Fernandez M."/>
            <person name="Bell E."/>
            <person name="Bernier-Latmani R."/>
            <person name="Bertilsson S."/>
            <person name="Dopson M."/>
        </authorList>
    </citation>
    <scope>NUCLEOTIDE SEQUENCE</scope>
    <source>
        <strain evidence="1">Modern_marine.mb.64</strain>
    </source>
</reference>
<name>A0A948RWZ7_UNCEI</name>
<evidence type="ECO:0000313" key="1">
    <source>
        <dbReference type="EMBL" id="MBU2692031.1"/>
    </source>
</evidence>
<dbReference type="Proteomes" id="UP000777784">
    <property type="component" value="Unassembled WGS sequence"/>
</dbReference>
<dbReference type="EMBL" id="JAHJDP010000084">
    <property type="protein sequence ID" value="MBU2692031.1"/>
    <property type="molecule type" value="Genomic_DNA"/>
</dbReference>
<comment type="caution">
    <text evidence="1">The sequence shown here is derived from an EMBL/GenBank/DDBJ whole genome shotgun (WGS) entry which is preliminary data.</text>
</comment>
<protein>
    <submittedName>
        <fullName evidence="1">Uncharacterized protein</fullName>
    </submittedName>
</protein>